<accession>A0A7J8BT35</accession>
<protein>
    <submittedName>
        <fullName evidence="2">Uncharacterized protein</fullName>
    </submittedName>
</protein>
<dbReference type="Proteomes" id="UP000593571">
    <property type="component" value="Unassembled WGS sequence"/>
</dbReference>
<evidence type="ECO:0000313" key="2">
    <source>
        <dbReference type="EMBL" id="KAF6401616.1"/>
    </source>
</evidence>
<keyword evidence="3" id="KW-1185">Reference proteome</keyword>
<dbReference type="AlphaFoldDB" id="A0A7J8BT35"/>
<comment type="caution">
    <text evidence="2">The sequence shown here is derived from an EMBL/GenBank/DDBJ whole genome shotgun (WGS) entry which is preliminary data.</text>
</comment>
<feature type="compositionally biased region" description="Basic and acidic residues" evidence="1">
    <location>
        <begin position="25"/>
        <end position="34"/>
    </location>
</feature>
<reference evidence="2 3" key="1">
    <citation type="journal article" date="2020" name="Nature">
        <title>Six reference-quality genomes reveal evolution of bat adaptations.</title>
        <authorList>
            <person name="Jebb D."/>
            <person name="Huang Z."/>
            <person name="Pippel M."/>
            <person name="Hughes G.M."/>
            <person name="Lavrichenko K."/>
            <person name="Devanna P."/>
            <person name="Winkler S."/>
            <person name="Jermiin L.S."/>
            <person name="Skirmuntt E.C."/>
            <person name="Katzourakis A."/>
            <person name="Burkitt-Gray L."/>
            <person name="Ray D.A."/>
            <person name="Sullivan K.A.M."/>
            <person name="Roscito J.G."/>
            <person name="Kirilenko B.M."/>
            <person name="Davalos L.M."/>
            <person name="Corthals A.P."/>
            <person name="Power M.L."/>
            <person name="Jones G."/>
            <person name="Ransome R.D."/>
            <person name="Dechmann D.K.N."/>
            <person name="Locatelli A.G."/>
            <person name="Puechmaille S.J."/>
            <person name="Fedrigo O."/>
            <person name="Jarvis E.D."/>
            <person name="Hiller M."/>
            <person name="Vernes S.C."/>
            <person name="Myers E.W."/>
            <person name="Teeling E.C."/>
        </authorList>
    </citation>
    <scope>NUCLEOTIDE SEQUENCE [LARGE SCALE GENOMIC DNA]</scope>
    <source>
        <strain evidence="2">MRouAeg1</strain>
        <tissue evidence="2">Muscle</tissue>
    </source>
</reference>
<name>A0A7J8BT35_ROUAE</name>
<sequence length="139" mass="15486">MKRREALTLAAVWTDLEHMTLAQREAPDTQDSRRVTPPMRNIQNRPPPPPAGTGSGLRAVRGWEGEGWLPTGVGGLFQGGELRGFPLNDSLTRTGTATRGQRLCQRPAWSRTRPVPGWELPDPVGRPYWVLGFLEECLF</sequence>
<proteinExistence type="predicted"/>
<evidence type="ECO:0000313" key="3">
    <source>
        <dbReference type="Proteomes" id="UP000593571"/>
    </source>
</evidence>
<feature type="region of interest" description="Disordered" evidence="1">
    <location>
        <begin position="21"/>
        <end position="59"/>
    </location>
</feature>
<organism evidence="2 3">
    <name type="scientific">Rousettus aegyptiacus</name>
    <name type="common">Egyptian fruit bat</name>
    <name type="synonym">Pteropus aegyptiacus</name>
    <dbReference type="NCBI Taxonomy" id="9407"/>
    <lineage>
        <taxon>Eukaryota</taxon>
        <taxon>Metazoa</taxon>
        <taxon>Chordata</taxon>
        <taxon>Craniata</taxon>
        <taxon>Vertebrata</taxon>
        <taxon>Euteleostomi</taxon>
        <taxon>Mammalia</taxon>
        <taxon>Eutheria</taxon>
        <taxon>Laurasiatheria</taxon>
        <taxon>Chiroptera</taxon>
        <taxon>Yinpterochiroptera</taxon>
        <taxon>Pteropodoidea</taxon>
        <taxon>Pteropodidae</taxon>
        <taxon>Rousettinae</taxon>
        <taxon>Rousettus</taxon>
    </lineage>
</organism>
<evidence type="ECO:0000256" key="1">
    <source>
        <dbReference type="SAM" id="MobiDB-lite"/>
    </source>
</evidence>
<gene>
    <name evidence="2" type="ORF">HJG63_009654</name>
</gene>
<dbReference type="EMBL" id="JACASE010000016">
    <property type="protein sequence ID" value="KAF6401616.1"/>
    <property type="molecule type" value="Genomic_DNA"/>
</dbReference>